<keyword evidence="3 5" id="KW-0697">Rotamase</keyword>
<dbReference type="Gene3D" id="2.40.100.10">
    <property type="entry name" value="Cyclophilin-like"/>
    <property type="match status" value="1"/>
</dbReference>
<dbReference type="PIRSF" id="PIRSF001467">
    <property type="entry name" value="Peptidylpro_ismrse"/>
    <property type="match status" value="1"/>
</dbReference>
<dbReference type="GO" id="GO:0003755">
    <property type="term" value="F:peptidyl-prolyl cis-trans isomerase activity"/>
    <property type="evidence" value="ECO:0007669"/>
    <property type="project" value="UniProtKB-UniRule"/>
</dbReference>
<evidence type="ECO:0000256" key="4">
    <source>
        <dbReference type="ARBA" id="ARBA00023235"/>
    </source>
</evidence>
<feature type="domain" description="PPIase cyclophilin-type" evidence="6">
    <location>
        <begin position="1"/>
        <end position="141"/>
    </location>
</feature>
<accession>A0A6M4IQ66</accession>
<dbReference type="RefSeq" id="WP_171225690.1">
    <property type="nucleotide sequence ID" value="NZ_CP053085.1"/>
</dbReference>
<reference evidence="7 8" key="1">
    <citation type="submission" date="2020-05" db="EMBL/GenBank/DDBJ databases">
        <title>Complete genome sequence of Gemmatimonas greenlandica TET16.</title>
        <authorList>
            <person name="Zeng Y."/>
        </authorList>
    </citation>
    <scope>NUCLEOTIDE SEQUENCE [LARGE SCALE GENOMIC DNA]</scope>
    <source>
        <strain evidence="7 8">TET16</strain>
    </source>
</reference>
<dbReference type="EMBL" id="CP053085">
    <property type="protein sequence ID" value="QJR36255.1"/>
    <property type="molecule type" value="Genomic_DNA"/>
</dbReference>
<dbReference type="PANTHER" id="PTHR45625:SF4">
    <property type="entry name" value="PEPTIDYLPROLYL ISOMERASE DOMAIN AND WD REPEAT-CONTAINING PROTEIN 1"/>
    <property type="match status" value="1"/>
</dbReference>
<evidence type="ECO:0000313" key="8">
    <source>
        <dbReference type="Proteomes" id="UP000500938"/>
    </source>
</evidence>
<protein>
    <recommendedName>
        <fullName evidence="5">Peptidyl-prolyl cis-trans isomerase</fullName>
        <shortName evidence="5">PPIase</shortName>
        <ecNumber evidence="5">5.2.1.8</ecNumber>
    </recommendedName>
</protein>
<dbReference type="PANTHER" id="PTHR45625">
    <property type="entry name" value="PEPTIDYL-PROLYL CIS-TRANS ISOMERASE-RELATED"/>
    <property type="match status" value="1"/>
</dbReference>
<dbReference type="GO" id="GO:0006457">
    <property type="term" value="P:protein folding"/>
    <property type="evidence" value="ECO:0007669"/>
    <property type="project" value="InterPro"/>
</dbReference>
<evidence type="ECO:0000256" key="1">
    <source>
        <dbReference type="ARBA" id="ARBA00002388"/>
    </source>
</evidence>
<evidence type="ECO:0000256" key="2">
    <source>
        <dbReference type="ARBA" id="ARBA00007365"/>
    </source>
</evidence>
<evidence type="ECO:0000313" key="7">
    <source>
        <dbReference type="EMBL" id="QJR36255.1"/>
    </source>
</evidence>
<dbReference type="InterPro" id="IPR044666">
    <property type="entry name" value="Cyclophilin_A-like"/>
</dbReference>
<dbReference type="InterPro" id="IPR024936">
    <property type="entry name" value="Cyclophilin-type_PPIase"/>
</dbReference>
<organism evidence="7 8">
    <name type="scientific">Gemmatimonas groenlandica</name>
    <dbReference type="NCBI Taxonomy" id="2732249"/>
    <lineage>
        <taxon>Bacteria</taxon>
        <taxon>Pseudomonadati</taxon>
        <taxon>Gemmatimonadota</taxon>
        <taxon>Gemmatimonadia</taxon>
        <taxon>Gemmatimonadales</taxon>
        <taxon>Gemmatimonadaceae</taxon>
        <taxon>Gemmatimonas</taxon>
    </lineage>
</organism>
<comment type="catalytic activity">
    <reaction evidence="5">
        <text>[protein]-peptidylproline (omega=180) = [protein]-peptidylproline (omega=0)</text>
        <dbReference type="Rhea" id="RHEA:16237"/>
        <dbReference type="Rhea" id="RHEA-COMP:10747"/>
        <dbReference type="Rhea" id="RHEA-COMP:10748"/>
        <dbReference type="ChEBI" id="CHEBI:83833"/>
        <dbReference type="ChEBI" id="CHEBI:83834"/>
        <dbReference type="EC" id="5.2.1.8"/>
    </reaction>
</comment>
<evidence type="ECO:0000256" key="5">
    <source>
        <dbReference type="RuleBase" id="RU363019"/>
    </source>
</evidence>
<dbReference type="PRINTS" id="PR00153">
    <property type="entry name" value="CSAPPISMRASE"/>
</dbReference>
<comment type="similarity">
    <text evidence="2 5">Belongs to the cyclophilin-type PPIase family.</text>
</comment>
<proteinExistence type="inferred from homology"/>
<gene>
    <name evidence="7" type="ORF">HKW67_12440</name>
</gene>
<dbReference type="PROSITE" id="PS50072">
    <property type="entry name" value="CSA_PPIASE_2"/>
    <property type="match status" value="1"/>
</dbReference>
<sequence>MAKLATFETTKGTLVAELYPAEAPKTVENFEKLANQGFYDGVKFHRVIDEFVVQGGDPYSRDLPAGDRRIGTGGPGWQIPCETAGNPHKHEVGALSMAHAGKNTGGSQFFIVLSEANTRHLNGVHTVFGKVTKGLEFLPSIVANDGMVSVRVTDAD</sequence>
<dbReference type="CDD" id="cd00317">
    <property type="entry name" value="cyclophilin"/>
    <property type="match status" value="1"/>
</dbReference>
<keyword evidence="8" id="KW-1185">Reference proteome</keyword>
<dbReference type="PROSITE" id="PS00170">
    <property type="entry name" value="CSA_PPIASE_1"/>
    <property type="match status" value="1"/>
</dbReference>
<dbReference type="AlphaFoldDB" id="A0A6M4IQ66"/>
<dbReference type="InterPro" id="IPR002130">
    <property type="entry name" value="Cyclophilin-type_PPIase_dom"/>
</dbReference>
<evidence type="ECO:0000259" key="6">
    <source>
        <dbReference type="PROSITE" id="PS50072"/>
    </source>
</evidence>
<dbReference type="SUPFAM" id="SSF50891">
    <property type="entry name" value="Cyclophilin-like"/>
    <property type="match status" value="1"/>
</dbReference>
<dbReference type="Pfam" id="PF00160">
    <property type="entry name" value="Pro_isomerase"/>
    <property type="match status" value="1"/>
</dbReference>
<comment type="function">
    <text evidence="1 5">PPIases accelerate the folding of proteins. It catalyzes the cis-trans isomerization of proline imidic peptide bonds in oligopeptides.</text>
</comment>
<keyword evidence="4 5" id="KW-0413">Isomerase</keyword>
<dbReference type="InterPro" id="IPR020892">
    <property type="entry name" value="Cyclophilin-type_PPIase_CS"/>
</dbReference>
<dbReference type="KEGG" id="ggr:HKW67_12440"/>
<name>A0A6M4IQ66_9BACT</name>
<dbReference type="Proteomes" id="UP000500938">
    <property type="component" value="Chromosome"/>
</dbReference>
<evidence type="ECO:0000256" key="3">
    <source>
        <dbReference type="ARBA" id="ARBA00023110"/>
    </source>
</evidence>
<dbReference type="InterPro" id="IPR029000">
    <property type="entry name" value="Cyclophilin-like_dom_sf"/>
</dbReference>
<dbReference type="EC" id="5.2.1.8" evidence="5"/>